<feature type="domain" description="EF-hand" evidence="16">
    <location>
        <begin position="1129"/>
        <end position="1164"/>
    </location>
</feature>
<evidence type="ECO:0000259" key="16">
    <source>
        <dbReference type="PROSITE" id="PS50222"/>
    </source>
</evidence>
<keyword evidence="7" id="KW-0547">Nucleotide-binding</keyword>
<proteinExistence type="inferred from homology"/>
<dbReference type="Pfam" id="PF00069">
    <property type="entry name" value="Pkinase"/>
    <property type="match status" value="3"/>
</dbReference>
<feature type="region of interest" description="Disordered" evidence="14">
    <location>
        <begin position="234"/>
        <end position="255"/>
    </location>
</feature>
<evidence type="ECO:0000313" key="18">
    <source>
        <dbReference type="Proteomes" id="UP001153069"/>
    </source>
</evidence>
<dbReference type="CDD" id="cd00051">
    <property type="entry name" value="EFh"/>
    <property type="match status" value="3"/>
</dbReference>
<dbReference type="PROSITE" id="PS50011">
    <property type="entry name" value="PROTEIN_KINASE_DOM"/>
    <property type="match status" value="2"/>
</dbReference>
<dbReference type="SMART" id="SM00054">
    <property type="entry name" value="EFh"/>
    <property type="match status" value="8"/>
</dbReference>
<keyword evidence="5" id="KW-0479">Metal-binding</keyword>
<feature type="domain" description="EF-hand" evidence="16">
    <location>
        <begin position="626"/>
        <end position="661"/>
    </location>
</feature>
<feature type="domain" description="Protein kinase" evidence="15">
    <location>
        <begin position="739"/>
        <end position="1005"/>
    </location>
</feature>
<evidence type="ECO:0000256" key="1">
    <source>
        <dbReference type="ARBA" id="ARBA00001946"/>
    </source>
</evidence>
<evidence type="ECO:0000256" key="14">
    <source>
        <dbReference type="SAM" id="MobiDB-lite"/>
    </source>
</evidence>
<dbReference type="GO" id="GO:0005524">
    <property type="term" value="F:ATP binding"/>
    <property type="evidence" value="ECO:0007669"/>
    <property type="project" value="UniProtKB-KW"/>
</dbReference>
<evidence type="ECO:0000256" key="2">
    <source>
        <dbReference type="ARBA" id="ARBA00012513"/>
    </source>
</evidence>
<evidence type="ECO:0000256" key="10">
    <source>
        <dbReference type="ARBA" id="ARBA00022840"/>
    </source>
</evidence>
<evidence type="ECO:0000256" key="11">
    <source>
        <dbReference type="ARBA" id="ARBA00024334"/>
    </source>
</evidence>
<dbReference type="InterPro" id="IPR000719">
    <property type="entry name" value="Prot_kinase_dom"/>
</dbReference>
<feature type="compositionally biased region" description="Basic residues" evidence="14">
    <location>
        <begin position="662"/>
        <end position="675"/>
    </location>
</feature>
<evidence type="ECO:0000256" key="12">
    <source>
        <dbReference type="ARBA" id="ARBA00047899"/>
    </source>
</evidence>
<feature type="domain" description="EF-hand" evidence="16">
    <location>
        <begin position="1176"/>
        <end position="1211"/>
    </location>
</feature>
<dbReference type="Gene3D" id="1.10.510.10">
    <property type="entry name" value="Transferase(Phosphotransferase) domain 1"/>
    <property type="match status" value="2"/>
</dbReference>
<dbReference type="PROSITE" id="PS00018">
    <property type="entry name" value="EF_HAND_1"/>
    <property type="match status" value="4"/>
</dbReference>
<dbReference type="InterPro" id="IPR011009">
    <property type="entry name" value="Kinase-like_dom_sf"/>
</dbReference>
<dbReference type="AlphaFoldDB" id="A0A9N8E9G6"/>
<dbReference type="FunFam" id="3.30.200.20:FF:000315">
    <property type="entry name" value="Calcium-dependent protein kinase 3"/>
    <property type="match status" value="1"/>
</dbReference>
<protein>
    <recommendedName>
        <fullName evidence="2">non-specific serine/threonine protein kinase</fullName>
        <ecNumber evidence="2">2.7.11.1</ecNumber>
    </recommendedName>
</protein>
<dbReference type="EMBL" id="CAICTM010000640">
    <property type="protein sequence ID" value="CAB9514249.1"/>
    <property type="molecule type" value="Genomic_DNA"/>
</dbReference>
<feature type="domain" description="EF-hand" evidence="16">
    <location>
        <begin position="1093"/>
        <end position="1128"/>
    </location>
</feature>
<dbReference type="CDD" id="cd05117">
    <property type="entry name" value="STKc_CAMK"/>
    <property type="match status" value="1"/>
</dbReference>
<dbReference type="GO" id="GO:0004674">
    <property type="term" value="F:protein serine/threonine kinase activity"/>
    <property type="evidence" value="ECO:0007669"/>
    <property type="project" value="UniProtKB-KW"/>
</dbReference>
<evidence type="ECO:0000313" key="17">
    <source>
        <dbReference type="EMBL" id="CAB9514249.1"/>
    </source>
</evidence>
<dbReference type="PROSITE" id="PS50222">
    <property type="entry name" value="EF_HAND_2"/>
    <property type="match status" value="8"/>
</dbReference>
<evidence type="ECO:0000256" key="3">
    <source>
        <dbReference type="ARBA" id="ARBA00022527"/>
    </source>
</evidence>
<feature type="region of interest" description="Disordered" evidence="14">
    <location>
        <begin position="662"/>
        <end position="681"/>
    </location>
</feature>
<feature type="compositionally biased region" description="Low complexity" evidence="14">
    <location>
        <begin position="7"/>
        <end position="17"/>
    </location>
</feature>
<dbReference type="FunFam" id="1.10.238.10:FF:000585">
    <property type="entry name" value="Calcium-dependent protein kinase-a"/>
    <property type="match status" value="1"/>
</dbReference>
<dbReference type="InterPro" id="IPR011992">
    <property type="entry name" value="EF-hand-dom_pair"/>
</dbReference>
<keyword evidence="9" id="KW-0106">Calcium</keyword>
<dbReference type="SMART" id="SM00220">
    <property type="entry name" value="S_TKc"/>
    <property type="match status" value="2"/>
</dbReference>
<keyword evidence="8 17" id="KW-0418">Kinase</keyword>
<dbReference type="PROSITE" id="PS00108">
    <property type="entry name" value="PROTEIN_KINASE_ST"/>
    <property type="match status" value="1"/>
</dbReference>
<dbReference type="EC" id="2.7.11.1" evidence="2"/>
<feature type="domain" description="EF-hand" evidence="16">
    <location>
        <begin position="1056"/>
        <end position="1091"/>
    </location>
</feature>
<evidence type="ECO:0000259" key="15">
    <source>
        <dbReference type="PROSITE" id="PS50011"/>
    </source>
</evidence>
<feature type="region of interest" description="Disordered" evidence="14">
    <location>
        <begin position="1"/>
        <end position="80"/>
    </location>
</feature>
<gene>
    <name evidence="17" type="ORF">SEMRO_641_G180080.1</name>
</gene>
<dbReference type="SUPFAM" id="SSF56112">
    <property type="entry name" value="Protein kinase-like (PK-like)"/>
    <property type="match status" value="2"/>
</dbReference>
<dbReference type="FunFam" id="1.10.238.10:FF:000001">
    <property type="entry name" value="Calmodulin 1"/>
    <property type="match status" value="1"/>
</dbReference>
<reference evidence="17" key="1">
    <citation type="submission" date="2020-06" db="EMBL/GenBank/DDBJ databases">
        <authorList>
            <consortium name="Plant Systems Biology data submission"/>
        </authorList>
    </citation>
    <scope>NUCLEOTIDE SEQUENCE</scope>
    <source>
        <strain evidence="17">D6</strain>
    </source>
</reference>
<dbReference type="Pfam" id="PF13499">
    <property type="entry name" value="EF-hand_7"/>
    <property type="match status" value="4"/>
</dbReference>
<feature type="compositionally biased region" description="Polar residues" evidence="14">
    <location>
        <begin position="55"/>
        <end position="65"/>
    </location>
</feature>
<organism evidence="17 18">
    <name type="scientific">Seminavis robusta</name>
    <dbReference type="NCBI Taxonomy" id="568900"/>
    <lineage>
        <taxon>Eukaryota</taxon>
        <taxon>Sar</taxon>
        <taxon>Stramenopiles</taxon>
        <taxon>Ochrophyta</taxon>
        <taxon>Bacillariophyta</taxon>
        <taxon>Bacillariophyceae</taxon>
        <taxon>Bacillariophycidae</taxon>
        <taxon>Naviculales</taxon>
        <taxon>Naviculaceae</taxon>
        <taxon>Seminavis</taxon>
    </lineage>
</organism>
<evidence type="ECO:0000256" key="8">
    <source>
        <dbReference type="ARBA" id="ARBA00022777"/>
    </source>
</evidence>
<comment type="catalytic activity">
    <reaction evidence="13">
        <text>L-seryl-[protein] + ATP = O-phospho-L-seryl-[protein] + ADP + H(+)</text>
        <dbReference type="Rhea" id="RHEA:17989"/>
        <dbReference type="Rhea" id="RHEA-COMP:9863"/>
        <dbReference type="Rhea" id="RHEA-COMP:11604"/>
        <dbReference type="ChEBI" id="CHEBI:15378"/>
        <dbReference type="ChEBI" id="CHEBI:29999"/>
        <dbReference type="ChEBI" id="CHEBI:30616"/>
        <dbReference type="ChEBI" id="CHEBI:83421"/>
        <dbReference type="ChEBI" id="CHEBI:456216"/>
        <dbReference type="EC" id="2.7.11.1"/>
    </reaction>
</comment>
<keyword evidence="10" id="KW-0067">ATP-binding</keyword>
<feature type="domain" description="EF-hand" evidence="16">
    <location>
        <begin position="513"/>
        <end position="548"/>
    </location>
</feature>
<feature type="domain" description="Protein kinase" evidence="15">
    <location>
        <begin position="84"/>
        <end position="449"/>
    </location>
</feature>
<evidence type="ECO:0000256" key="6">
    <source>
        <dbReference type="ARBA" id="ARBA00022737"/>
    </source>
</evidence>
<comment type="similarity">
    <text evidence="11">Belongs to the protein kinase superfamily. Ser/Thr protein kinase family. CDPK subfamily.</text>
</comment>
<evidence type="ECO:0000256" key="5">
    <source>
        <dbReference type="ARBA" id="ARBA00022723"/>
    </source>
</evidence>
<name>A0A9N8E9G6_9STRA</name>
<dbReference type="Gene3D" id="3.30.200.20">
    <property type="entry name" value="Phosphorylase Kinase, domain 1"/>
    <property type="match status" value="2"/>
</dbReference>
<dbReference type="Proteomes" id="UP001153069">
    <property type="component" value="Unassembled WGS sequence"/>
</dbReference>
<dbReference type="InterPro" id="IPR002048">
    <property type="entry name" value="EF_hand_dom"/>
</dbReference>
<dbReference type="SUPFAM" id="SSF47473">
    <property type="entry name" value="EF-hand"/>
    <property type="match status" value="2"/>
</dbReference>
<comment type="catalytic activity">
    <reaction evidence="12">
        <text>L-threonyl-[protein] + ATP = O-phospho-L-threonyl-[protein] + ADP + H(+)</text>
        <dbReference type="Rhea" id="RHEA:46608"/>
        <dbReference type="Rhea" id="RHEA-COMP:11060"/>
        <dbReference type="Rhea" id="RHEA-COMP:11605"/>
        <dbReference type="ChEBI" id="CHEBI:15378"/>
        <dbReference type="ChEBI" id="CHEBI:30013"/>
        <dbReference type="ChEBI" id="CHEBI:30616"/>
        <dbReference type="ChEBI" id="CHEBI:61977"/>
        <dbReference type="ChEBI" id="CHEBI:456216"/>
        <dbReference type="EC" id="2.7.11.1"/>
    </reaction>
</comment>
<dbReference type="PANTHER" id="PTHR24349">
    <property type="entry name" value="SERINE/THREONINE-PROTEIN KINASE"/>
    <property type="match status" value="1"/>
</dbReference>
<sequence length="1241" mass="139741">MPPPSPSQSTSHSTTSSVASQKTGFKFRAHDFVSHQQAAASGRSTTGSSTGTGSQDVTSNKTTIPAPSPSQEEQEDQEFFESSYEMRQFLGKGRQGAQVFACHHRDSGELRAVKVWRKSRRQTRNRFSTTTSPYLDLEEIHLDNNSNSNSSKPPFNPELTEFYLMQHLHHPNVAKIFELLEGPTHYYMVMEYSGGGTLAQDLKQQPGERYPEDKAALLIYLLLQTVAYLHSSRSTTTTTSDSNDQDTKRASSSASSRHYVSRSLIHCDLNLHNIILDKDKEKVSAIKLVDFGDAVLAEPDDDEDDDCYYPNNNNDNNHHNTNSYAQEMAQLVDWYQPRGAQIPFMAPEMIAIDQPFGSAADMWSLGVLAFILVSGKYPFGKPTTTLQLQHAIKALLALRTHDCDSDILFGTDLVWNDVSAHAKDFIAALLQHHPHDRPTAEEALRHVWMEKTRERALDDKLAGGGTRQHKHLRQHALQVWSGLKQTARRRPSTPKVLKQAALTFIATQLVLKEEKSYIDEVFQLMDIEADGVLSKQEVRKGYQEIFGKPLKETDLEALFERVDLGGSGTIEYSEFVIASLNEKQLLHTTKLRKAFKIFDTDNTGFISAANLQPLLKSYLAEHDEQEHVAILEEIIAQVDRDGDGQICFDEFVAMMLHSSNGRRRRVQRPNSRGRRPLASSVNSSLTTSMLMVEPPNIFASSTSTVSSGERRELWESSIQLTFRPAQTIGKRAERLTSRYDIGEYIQSGSFGSVWFCTNKESGAERAVKYVKKSQHAKENELIMREFNILRSLDHPNILKMYDLFENSEQYEIVMDASKGGDLCDEIDKYGAIAEVGVCLILHQILLSVNYCHQRHIVHCDLKPDNILLEESKAINQIKIIDFGLAANLVGEQEKAEGSVVNGRIKERRGTIRFMAPEVLKGDYGPKCDVWACGVMAFLLLSDEFPFTAKHKQDIADRILSGAYSFSRNPIWNNISDDAKSFISDCLTMDETKRPTAALALQHPWLETARLAVAENFHEKEVCTAAEALDNMKRFQARSVLAQAASTFIASQLILKEEKAKIDEVFRVMDVSCDGKLSKQEVKAAYLKVFGYEMSVEEVDEIFDRVDIDGTGYLEYSEFVVAAMSQKELLSNDNLKKAFSVFDQHNRGYITRSSLKRGLTNFLSSNGNDGTEDEQLVSDRVLHKIISEVDRSGDGRITYDDFVATMLNSADVRVDNDNKEEKKRKKNMWSGLVRMFDGMKMG</sequence>
<evidence type="ECO:0000256" key="13">
    <source>
        <dbReference type="ARBA" id="ARBA00048679"/>
    </source>
</evidence>
<dbReference type="InterPro" id="IPR008271">
    <property type="entry name" value="Ser/Thr_kinase_AS"/>
</dbReference>
<dbReference type="OrthoDB" id="189272at2759"/>
<comment type="cofactor">
    <cofactor evidence="1">
        <name>Mg(2+)</name>
        <dbReference type="ChEBI" id="CHEBI:18420"/>
    </cofactor>
</comment>
<dbReference type="InterPro" id="IPR050205">
    <property type="entry name" value="CDPK_Ser/Thr_kinases"/>
</dbReference>
<evidence type="ECO:0000256" key="9">
    <source>
        <dbReference type="ARBA" id="ARBA00022837"/>
    </source>
</evidence>
<keyword evidence="6" id="KW-0677">Repeat</keyword>
<feature type="domain" description="EF-hand" evidence="16">
    <location>
        <begin position="586"/>
        <end position="621"/>
    </location>
</feature>
<keyword evidence="3" id="KW-0723">Serine/threonine-protein kinase</keyword>
<keyword evidence="18" id="KW-1185">Reference proteome</keyword>
<feature type="domain" description="EF-hand" evidence="16">
    <location>
        <begin position="550"/>
        <end position="585"/>
    </location>
</feature>
<dbReference type="GO" id="GO:0005509">
    <property type="term" value="F:calcium ion binding"/>
    <property type="evidence" value="ECO:0007669"/>
    <property type="project" value="InterPro"/>
</dbReference>
<comment type="caution">
    <text evidence="17">The sequence shown here is derived from an EMBL/GenBank/DDBJ whole genome shotgun (WGS) entry which is preliminary data.</text>
</comment>
<evidence type="ECO:0000256" key="7">
    <source>
        <dbReference type="ARBA" id="ARBA00022741"/>
    </source>
</evidence>
<keyword evidence="4" id="KW-0808">Transferase</keyword>
<feature type="compositionally biased region" description="Low complexity" evidence="14">
    <location>
        <begin position="41"/>
        <end position="54"/>
    </location>
</feature>
<dbReference type="InterPro" id="IPR018247">
    <property type="entry name" value="EF_Hand_1_Ca_BS"/>
</dbReference>
<dbReference type="Gene3D" id="1.10.238.10">
    <property type="entry name" value="EF-hand"/>
    <property type="match status" value="4"/>
</dbReference>
<accession>A0A9N8E9G6</accession>
<evidence type="ECO:0000256" key="4">
    <source>
        <dbReference type="ARBA" id="ARBA00022679"/>
    </source>
</evidence>